<dbReference type="Gene3D" id="3.40.50.300">
    <property type="entry name" value="P-loop containing nucleotide triphosphate hydrolases"/>
    <property type="match status" value="4"/>
</dbReference>
<feature type="domain" description="UvrD-like helicase ATP-binding" evidence="16">
    <location>
        <begin position="11"/>
        <end position="490"/>
    </location>
</feature>
<dbReference type="GO" id="GO:0005524">
    <property type="term" value="F:ATP binding"/>
    <property type="evidence" value="ECO:0007669"/>
    <property type="project" value="UniProtKB-UniRule"/>
</dbReference>
<evidence type="ECO:0000313" key="18">
    <source>
        <dbReference type="EMBL" id="PZO90655.1"/>
    </source>
</evidence>
<accession>A0A2W5C5R4</accession>
<dbReference type="PROSITE" id="PS51217">
    <property type="entry name" value="UVRD_HELICASE_CTER"/>
    <property type="match status" value="1"/>
</dbReference>
<proteinExistence type="predicted"/>
<keyword evidence="1" id="KW-0540">Nuclease</keyword>
<feature type="domain" description="UvrD-like helicase C-terminal" evidence="17">
    <location>
        <begin position="513"/>
        <end position="785"/>
    </location>
</feature>
<evidence type="ECO:0000256" key="15">
    <source>
        <dbReference type="PROSITE-ProRule" id="PRU00560"/>
    </source>
</evidence>
<evidence type="ECO:0000256" key="11">
    <source>
        <dbReference type="ARBA" id="ARBA00034617"/>
    </source>
</evidence>
<evidence type="ECO:0000256" key="6">
    <source>
        <dbReference type="ARBA" id="ARBA00022839"/>
    </source>
</evidence>
<comment type="catalytic activity">
    <reaction evidence="11">
        <text>Couples ATP hydrolysis with the unwinding of duplex DNA by translocating in the 3'-5' direction.</text>
        <dbReference type="EC" id="5.6.2.4"/>
    </reaction>
</comment>
<dbReference type="InterPro" id="IPR000212">
    <property type="entry name" value="DNA_helicase_UvrD/REP"/>
</dbReference>
<evidence type="ECO:0000256" key="7">
    <source>
        <dbReference type="ARBA" id="ARBA00022840"/>
    </source>
</evidence>
<keyword evidence="5 15" id="KW-0347">Helicase</keyword>
<dbReference type="InterPro" id="IPR011335">
    <property type="entry name" value="Restrct_endonuc-II-like"/>
</dbReference>
<dbReference type="GO" id="GO:0004527">
    <property type="term" value="F:exonuclease activity"/>
    <property type="evidence" value="ECO:0007669"/>
    <property type="project" value="UniProtKB-KW"/>
</dbReference>
<keyword evidence="10" id="KW-0413">Isomerase</keyword>
<protein>
    <recommendedName>
        <fullName evidence="12">DNA 3'-5' helicase</fullName>
        <ecNumber evidence="12">5.6.2.4</ecNumber>
    </recommendedName>
    <alternativeName>
        <fullName evidence="13">DNA 3'-5' helicase II</fullName>
    </alternativeName>
</protein>
<dbReference type="InterPro" id="IPR011604">
    <property type="entry name" value="PDDEXK-like_dom_sf"/>
</dbReference>
<dbReference type="GO" id="GO:0043138">
    <property type="term" value="F:3'-5' DNA helicase activity"/>
    <property type="evidence" value="ECO:0007669"/>
    <property type="project" value="UniProtKB-EC"/>
</dbReference>
<evidence type="ECO:0000259" key="17">
    <source>
        <dbReference type="PROSITE" id="PS51217"/>
    </source>
</evidence>
<dbReference type="GO" id="GO:0033202">
    <property type="term" value="C:DNA helicase complex"/>
    <property type="evidence" value="ECO:0007669"/>
    <property type="project" value="TreeGrafter"/>
</dbReference>
<keyword evidence="7 15" id="KW-0067">ATP-binding</keyword>
<evidence type="ECO:0000313" key="19">
    <source>
        <dbReference type="Proteomes" id="UP000249066"/>
    </source>
</evidence>
<comment type="catalytic activity">
    <reaction evidence="14">
        <text>ATP + H2O = ADP + phosphate + H(+)</text>
        <dbReference type="Rhea" id="RHEA:13065"/>
        <dbReference type="ChEBI" id="CHEBI:15377"/>
        <dbReference type="ChEBI" id="CHEBI:15378"/>
        <dbReference type="ChEBI" id="CHEBI:30616"/>
        <dbReference type="ChEBI" id="CHEBI:43474"/>
        <dbReference type="ChEBI" id="CHEBI:456216"/>
        <dbReference type="EC" id="5.6.2.4"/>
    </reaction>
</comment>
<dbReference type="InterPro" id="IPR038726">
    <property type="entry name" value="PDDEXK_AddAB-type"/>
</dbReference>
<keyword evidence="9" id="KW-0234">DNA repair</keyword>
<dbReference type="Gene3D" id="3.90.320.10">
    <property type="match status" value="1"/>
</dbReference>
<evidence type="ECO:0000256" key="1">
    <source>
        <dbReference type="ARBA" id="ARBA00022722"/>
    </source>
</evidence>
<dbReference type="GO" id="GO:0000725">
    <property type="term" value="P:recombinational repair"/>
    <property type="evidence" value="ECO:0007669"/>
    <property type="project" value="TreeGrafter"/>
</dbReference>
<dbReference type="EMBL" id="QFNN01000023">
    <property type="protein sequence ID" value="PZO90655.1"/>
    <property type="molecule type" value="Genomic_DNA"/>
</dbReference>
<evidence type="ECO:0000256" key="9">
    <source>
        <dbReference type="ARBA" id="ARBA00023204"/>
    </source>
</evidence>
<dbReference type="NCBIfam" id="TIGR02784">
    <property type="entry name" value="addA_alphas"/>
    <property type="match status" value="1"/>
</dbReference>
<dbReference type="InterPro" id="IPR014016">
    <property type="entry name" value="UvrD-like_ATP-bd"/>
</dbReference>
<dbReference type="GO" id="GO:0005829">
    <property type="term" value="C:cytosol"/>
    <property type="evidence" value="ECO:0007669"/>
    <property type="project" value="TreeGrafter"/>
</dbReference>
<gene>
    <name evidence="18" type="primary">addA</name>
    <name evidence="18" type="ORF">DI623_05920</name>
</gene>
<dbReference type="SUPFAM" id="SSF52980">
    <property type="entry name" value="Restriction endonuclease-like"/>
    <property type="match status" value="1"/>
</dbReference>
<evidence type="ECO:0000256" key="4">
    <source>
        <dbReference type="ARBA" id="ARBA00022801"/>
    </source>
</evidence>
<sequence>MAVATEGFRPLERLADEQLSASDPAAHVWLSASAGTGKTHVLTARVLRLLLRPGFDPATILCLTFTKAGAAEMADRVHARLAQWVRLDEPALRKELLALGEEHDDPETLARARTLFARVLDAAGGGLRIQTIHAFCQTLLAGFPIEAGLIPGFRPMEAREEALLARRVLADLAAEAEERSDAGLVAAFQALSLRLGEEGAEAYLMRCARAPEAMATLPADLRSALGKAFDLPEGDVETAILRECADDRFDVASLRRVAAANAEWATQTGVNTAGKIACWIVGDVAQRAAALETISALAFTATGDPRKISPKLDAIDPGYADAVMRVGERARDLLGWRARAALADLFAAALAVGRRFAADYAEAKRRAGVVDFDDLIRATVALLGQPGISEWIRYKLDRATDHILVDEAQDTNAQQWAIVAALADEFFAGAGAKGERNRTLFSVGDYKQAIFGFQGTDPIFFAAARARFAALAADEHPLNSLSLNRSFRSTRPVLELVDTLIAELGDEALGEAIAVEPHSSALDGPGSVTLWAPVSAANADGEEEGEEEWLDDATRAFAGKLARQIRAWLDAPLWLESKGRPLEPQDVMILVRRRGDLAALLVARLHAEGVPVAGVDRLLLGKPLAVQDLLAAARFALQPGDDLNLAALLVSPLIGWTQDQLLEHGLRGEHVGLWEHLRRREGIDATLADLRAILAAADLVAPYRFLEGLLSGALDGRRKLLRRLGEEARDPIEELLNVALQFEGESSATLQRFIDWFDRGDVEVVRDSSRPLDSVRVMTAHGAKGLQAPLVILADATVDPANSPPRGLRWTPDPDGDAVPIIRPRKAEAMGSLAAVMAEAEARELAEHWRLLYVALTRAEERLVIGGALGPRARGVAPQKSWYAAVERALIRLDAEQVADPDWTSIRYFTGTGPPGRKAPRRGAATTGVEDVAIPAWLHAPAPQESRPPRPLAPSAIGEDLVAEPPPGPAMRAAAERGKLLHALFERLPAIAPDQRRAAALRWLEAGGGVTDPADRAAIADAAIAVIADPAHAAIFGPDALAEAPIAAVVDGAVIAGTVDRLLIEPGRVTIVDFKTGRRVPASLDAVPPYHLTQMGAYAAALRVIFPDRAVEAALLYTSGPRLIALDAGTLARHKPDLPAREQSYATGS</sequence>
<dbReference type="Pfam" id="PF13361">
    <property type="entry name" value="UvrD_C"/>
    <property type="match status" value="1"/>
</dbReference>
<name>A0A2W5C5R4_9SPHN</name>
<dbReference type="SUPFAM" id="SSF52540">
    <property type="entry name" value="P-loop containing nucleoside triphosphate hydrolases"/>
    <property type="match status" value="1"/>
</dbReference>
<dbReference type="Proteomes" id="UP000249066">
    <property type="component" value="Unassembled WGS sequence"/>
</dbReference>
<evidence type="ECO:0000256" key="13">
    <source>
        <dbReference type="ARBA" id="ARBA00034923"/>
    </source>
</evidence>
<evidence type="ECO:0000256" key="3">
    <source>
        <dbReference type="ARBA" id="ARBA00022763"/>
    </source>
</evidence>
<organism evidence="18 19">
    <name type="scientific">Sphingomonas sanxanigenens</name>
    <dbReference type="NCBI Taxonomy" id="397260"/>
    <lineage>
        <taxon>Bacteria</taxon>
        <taxon>Pseudomonadati</taxon>
        <taxon>Pseudomonadota</taxon>
        <taxon>Alphaproteobacteria</taxon>
        <taxon>Sphingomonadales</taxon>
        <taxon>Sphingomonadaceae</taxon>
        <taxon>Sphingomonas</taxon>
    </lineage>
</organism>
<dbReference type="EC" id="5.6.2.4" evidence="12"/>
<dbReference type="Pfam" id="PF12705">
    <property type="entry name" value="PDDEXK_1"/>
    <property type="match status" value="1"/>
</dbReference>
<evidence type="ECO:0000256" key="12">
    <source>
        <dbReference type="ARBA" id="ARBA00034808"/>
    </source>
</evidence>
<dbReference type="AlphaFoldDB" id="A0A2W5C5R4"/>
<evidence type="ECO:0000256" key="5">
    <source>
        <dbReference type="ARBA" id="ARBA00022806"/>
    </source>
</evidence>
<evidence type="ECO:0000259" key="16">
    <source>
        <dbReference type="PROSITE" id="PS51198"/>
    </source>
</evidence>
<dbReference type="PROSITE" id="PS51198">
    <property type="entry name" value="UVRD_HELICASE_ATP_BIND"/>
    <property type="match status" value="1"/>
</dbReference>
<keyword evidence="4 15" id="KW-0378">Hydrolase</keyword>
<dbReference type="InterPro" id="IPR027417">
    <property type="entry name" value="P-loop_NTPase"/>
</dbReference>
<evidence type="ECO:0000256" key="8">
    <source>
        <dbReference type="ARBA" id="ARBA00023125"/>
    </source>
</evidence>
<dbReference type="InterPro" id="IPR014017">
    <property type="entry name" value="DNA_helicase_UvrD-like_C"/>
</dbReference>
<dbReference type="Pfam" id="PF00580">
    <property type="entry name" value="UvrD-helicase"/>
    <property type="match status" value="2"/>
</dbReference>
<keyword evidence="8" id="KW-0238">DNA-binding</keyword>
<evidence type="ECO:0000256" key="10">
    <source>
        <dbReference type="ARBA" id="ARBA00023235"/>
    </source>
</evidence>
<comment type="caution">
    <text evidence="18">The sequence shown here is derived from an EMBL/GenBank/DDBJ whole genome shotgun (WGS) entry which is preliminary data.</text>
</comment>
<keyword evidence="3" id="KW-0227">DNA damage</keyword>
<reference evidence="18 19" key="1">
    <citation type="submission" date="2017-08" db="EMBL/GenBank/DDBJ databases">
        <title>Infants hospitalized years apart are colonized by the same room-sourced microbial strains.</title>
        <authorList>
            <person name="Brooks B."/>
            <person name="Olm M.R."/>
            <person name="Firek B.A."/>
            <person name="Baker R."/>
            <person name="Thomas B.C."/>
            <person name="Morowitz M.J."/>
            <person name="Banfield J.F."/>
        </authorList>
    </citation>
    <scope>NUCLEOTIDE SEQUENCE [LARGE SCALE GENOMIC DNA]</scope>
    <source>
        <strain evidence="18">S2_018_000_R2_101</strain>
    </source>
</reference>
<dbReference type="GO" id="GO:0003677">
    <property type="term" value="F:DNA binding"/>
    <property type="evidence" value="ECO:0007669"/>
    <property type="project" value="UniProtKB-KW"/>
</dbReference>
<dbReference type="PANTHER" id="PTHR11070">
    <property type="entry name" value="UVRD / RECB / PCRA DNA HELICASE FAMILY MEMBER"/>
    <property type="match status" value="1"/>
</dbReference>
<dbReference type="InterPro" id="IPR014151">
    <property type="entry name" value="DNA_helicase_AddA"/>
</dbReference>
<keyword evidence="6" id="KW-0269">Exonuclease</keyword>
<feature type="binding site" evidence="15">
    <location>
        <begin position="32"/>
        <end position="39"/>
    </location>
    <ligand>
        <name>ATP</name>
        <dbReference type="ChEBI" id="CHEBI:30616"/>
    </ligand>
</feature>
<evidence type="ECO:0000256" key="14">
    <source>
        <dbReference type="ARBA" id="ARBA00048988"/>
    </source>
</evidence>
<dbReference type="PANTHER" id="PTHR11070:SF2">
    <property type="entry name" value="ATP-DEPENDENT DNA HELICASE SRS2"/>
    <property type="match status" value="1"/>
</dbReference>
<evidence type="ECO:0000256" key="2">
    <source>
        <dbReference type="ARBA" id="ARBA00022741"/>
    </source>
</evidence>
<keyword evidence="2 15" id="KW-0547">Nucleotide-binding</keyword>